<dbReference type="OrthoDB" id="5320774at2"/>
<dbReference type="STRING" id="425400.LS65_01250"/>
<accession>A0A4U8TSE3</accession>
<evidence type="ECO:0000313" key="2">
    <source>
        <dbReference type="Proteomes" id="UP000029707"/>
    </source>
</evidence>
<evidence type="ECO:0000313" key="1">
    <source>
        <dbReference type="EMBL" id="TLE01878.1"/>
    </source>
</evidence>
<dbReference type="EMBL" id="JRMQ02000005">
    <property type="protein sequence ID" value="TLE01878.1"/>
    <property type="molecule type" value="Genomic_DNA"/>
</dbReference>
<dbReference type="AlphaFoldDB" id="A0A4U8TSE3"/>
<gene>
    <name evidence="1" type="ORF">LS65_004750</name>
</gene>
<dbReference type="RefSeq" id="WP_034360673.1">
    <property type="nucleotide sequence ID" value="NZ_CAJUDB010000003.1"/>
</dbReference>
<keyword evidence="2" id="KW-1185">Reference proteome</keyword>
<organism evidence="1 2">
    <name type="scientific">Helicobacter japonicus</name>
    <dbReference type="NCBI Taxonomy" id="425400"/>
    <lineage>
        <taxon>Bacteria</taxon>
        <taxon>Pseudomonadati</taxon>
        <taxon>Campylobacterota</taxon>
        <taxon>Epsilonproteobacteria</taxon>
        <taxon>Campylobacterales</taxon>
        <taxon>Helicobacteraceae</taxon>
        <taxon>Helicobacter</taxon>
    </lineage>
</organism>
<comment type="caution">
    <text evidence="1">The sequence shown here is derived from an EMBL/GenBank/DDBJ whole genome shotgun (WGS) entry which is preliminary data.</text>
</comment>
<name>A0A4U8TSE3_9HELI</name>
<dbReference type="Proteomes" id="UP000029707">
    <property type="component" value="Unassembled WGS sequence"/>
</dbReference>
<protein>
    <submittedName>
        <fullName evidence="1">Uncharacterized protein</fullName>
    </submittedName>
</protein>
<sequence length="317" mass="36444">MKGLVKVIVGSCFCFYFLVANDEIDSTYFKLLQGCNWGQLNCNTQLCKGNNDAAGDSYTYYKLIKPLSLSGEIVFANIEPSECDDNETMSSIFYPKRRGFSFLQTARLSVADKDIKQIENLLPKWFLDGLLGEVRFQVSFEIENRKERVIFDGDGAENIVPHSDLVALKYEHHTCNGGSYDKINVSNFTIKKISEKPSNRDAYENVLMLGLRGYEISVTDEFVNLRETPNGKILERIYTKDKENVLIIGIYNTRKSWQYLIDKKFSFNNANDKWIKVLYFPPRIKDVHKAIIGYIHTSQIELMGFDGARKRLQRLGK</sequence>
<reference evidence="1 2" key="1">
    <citation type="journal article" date="2014" name="Genome Announc.">
        <title>Draft genome sequences of eight enterohepatic helicobacter species isolated from both laboratory and wild rodents.</title>
        <authorList>
            <person name="Sheh A."/>
            <person name="Shen Z."/>
            <person name="Fox J.G."/>
        </authorList>
    </citation>
    <scope>NUCLEOTIDE SEQUENCE [LARGE SCALE GENOMIC DNA]</scope>
    <source>
        <strain evidence="1 2">MIT 01-6451</strain>
    </source>
</reference>
<proteinExistence type="predicted"/>